<feature type="region of interest" description="Disordered" evidence="2">
    <location>
        <begin position="214"/>
        <end position="293"/>
    </location>
</feature>
<dbReference type="Pfam" id="PF23058">
    <property type="entry name" value="RBD_ZCCHC3_2nd"/>
    <property type="match status" value="1"/>
</dbReference>
<evidence type="ECO:0000313" key="4">
    <source>
        <dbReference type="Ensembl" id="ENSXETP00000109052"/>
    </source>
</evidence>
<feature type="compositionally biased region" description="Polar residues" evidence="2">
    <location>
        <begin position="694"/>
        <end position="706"/>
    </location>
</feature>
<evidence type="ECO:0000256" key="2">
    <source>
        <dbReference type="SAM" id="MobiDB-lite"/>
    </source>
</evidence>
<protein>
    <recommendedName>
        <fullName evidence="3">CCHC-type domain-containing protein</fullName>
    </recommendedName>
</protein>
<feature type="compositionally biased region" description="Basic and acidic residues" evidence="2">
    <location>
        <begin position="573"/>
        <end position="585"/>
    </location>
</feature>
<dbReference type="GeneTree" id="ENSGT00530000063983"/>
<keyword evidence="1" id="KW-0862">Zinc</keyword>
<dbReference type="InterPro" id="IPR036875">
    <property type="entry name" value="Znf_CCHC_sf"/>
</dbReference>
<dbReference type="PANTHER" id="PTHR22639">
    <property type="entry name" value="GAG-RELATED PROTEIN"/>
    <property type="match status" value="1"/>
</dbReference>
<evidence type="ECO:0000256" key="1">
    <source>
        <dbReference type="PROSITE-ProRule" id="PRU00047"/>
    </source>
</evidence>
<dbReference type="SUPFAM" id="SSF57756">
    <property type="entry name" value="Retrovirus zinc finger-like domains"/>
    <property type="match status" value="1"/>
</dbReference>
<reference evidence="4" key="1">
    <citation type="journal article" date="2010" name="Science">
        <title>The genome of the Western clawed frog Xenopus tropicalis.</title>
        <authorList>
            <person name="Hellsten U."/>
            <person name="Harland R.M."/>
            <person name="Gilchrist M.J."/>
            <person name="Hendrix D."/>
            <person name="Jurka J."/>
            <person name="Kapitonov V."/>
            <person name="Ovcharenko I."/>
            <person name="Putnam N.H."/>
            <person name="Shu S."/>
            <person name="Taher L."/>
            <person name="Blitz I.L."/>
            <person name="Blumberg B."/>
            <person name="Dichmann D.S."/>
            <person name="Dubchak I."/>
            <person name="Amaya E."/>
            <person name="Detter J.C."/>
            <person name="Fletcher R."/>
            <person name="Gerhard D.S."/>
            <person name="Goodstein D."/>
            <person name="Graves T."/>
            <person name="Grigoriev I.V."/>
            <person name="Grimwood J."/>
            <person name="Kawashima T."/>
            <person name="Lindquist E."/>
            <person name="Lucas S.M."/>
            <person name="Mead P.E."/>
            <person name="Mitros T."/>
            <person name="Ogino H."/>
            <person name="Ohta Y."/>
            <person name="Poliakov A.V."/>
            <person name="Pollet N."/>
            <person name="Robert J."/>
            <person name="Salamov A."/>
            <person name="Sater A.K."/>
            <person name="Schmutz J."/>
            <person name="Terry A."/>
            <person name="Vize P.D."/>
            <person name="Warren W.C."/>
            <person name="Wells D."/>
            <person name="Wills A."/>
            <person name="Wilson R.K."/>
            <person name="Zimmerman L.B."/>
            <person name="Zorn A.M."/>
            <person name="Grainger R."/>
            <person name="Grammer T."/>
            <person name="Khokha M.K."/>
            <person name="Richardson P.M."/>
            <person name="Rokhsar D.S."/>
        </authorList>
    </citation>
    <scope>NUCLEOTIDE SEQUENCE [LARGE SCALE GENOMIC DNA]</scope>
    <source>
        <strain evidence="4">Nigerian</strain>
    </source>
</reference>
<dbReference type="Pfam" id="PF23057">
    <property type="entry name" value="RBD_ZCCHC3_1st"/>
    <property type="match status" value="1"/>
</dbReference>
<sequence length="852" mass="93706">MITLKGELFEVEVSIERLLTKAGPWRERFENMERFEKMQKSLKGQVPYRTRKPSTTSCSTSSDTEGEFKKPEAPSRSSRRAPPKGQGSETINWQHMAFDLKDVPKQGKKREGMKQRPQVTSVAPDNFHFTQEEFPPLSPATKPREPSQSQRPQEDVTPAMEVSSNQSAASGVSGVVHGDESGVNAGVSVAALGEVSAHSDPVVMGAQEVLVVGNKESGNTGPTKAQQAHVTEGQTSTEQASTSGVGPKASTSGVGPKALSSGVGPKALSSGGDPKALSSGGDPKSTSGVDPKASGRFWERRRFFPAGEGPSFGGQAFRRKNCVKLMWEGNKEDAPNRTYIIRRLLEGSAKFKASTDLEACIVQSPTEWDVSFKIPQGLDAFWRLFETLKTQPEWQNFEAMPISKPEIKNITIIVKNEGVPVDDVLTWLKRQCTVLSPLVRVLEDDVWTGGWKTEVKLTVVNNVPQHLPNTFFIGKEKCICFYAGQAKRCFKCGSLNHLASSCAVEKCILCGKIGHTKKFCKDIKCNLCGNMGHPHRLCPMASHNKNKNILVVGNQLLQEEDQLLIEAVHEIENQQREEQQQRHEGTTPNQPQQRETGEDQDGIGRKVQHQRGQTHTHREVDQRSSPQPCPSSAIKGLSQTVIDPIISPEPNPQTHPPDTVIPESTQHNRETPVSISEESPYKRGKKKKKGKFKQSLQKSQTPSEEQWQVVGGSGKARKTPGVMCFSPETSNRYSQLQNEDDSWGSKMEREELQRIDREISLEQMEVQQSDTRDQEMTPKGSGGISVVEPISASLADKPDSAGLISNVDLTIDEETVHLGDEDPIPAGVQVKRFGEGICDGESEGKKAKQKTS</sequence>
<dbReference type="GO" id="GO:0003723">
    <property type="term" value="F:RNA binding"/>
    <property type="evidence" value="ECO:0007669"/>
    <property type="project" value="InterPro"/>
</dbReference>
<dbReference type="InterPro" id="IPR057810">
    <property type="entry name" value="RBD_ZCCHC3_1st"/>
</dbReference>
<dbReference type="PANTHER" id="PTHR22639:SF4">
    <property type="entry name" value="ZINC FINGER CCHC DOMAIN-CONTAINING PROTEIN 3"/>
    <property type="match status" value="1"/>
</dbReference>
<organism evidence="4">
    <name type="scientific">Xenopus tropicalis</name>
    <name type="common">Western clawed frog</name>
    <name type="synonym">Silurana tropicalis</name>
    <dbReference type="NCBI Taxonomy" id="8364"/>
    <lineage>
        <taxon>Eukaryota</taxon>
        <taxon>Metazoa</taxon>
        <taxon>Chordata</taxon>
        <taxon>Craniata</taxon>
        <taxon>Vertebrata</taxon>
        <taxon>Euteleostomi</taxon>
        <taxon>Amphibia</taxon>
        <taxon>Batrachia</taxon>
        <taxon>Anura</taxon>
        <taxon>Pipoidea</taxon>
        <taxon>Pipidae</taxon>
        <taxon>Xenopodinae</taxon>
        <taxon>Xenopus</taxon>
        <taxon>Silurana</taxon>
    </lineage>
</organism>
<keyword evidence="1" id="KW-0479">Metal-binding</keyword>
<feature type="region of interest" description="Disordered" evidence="2">
    <location>
        <begin position="39"/>
        <end position="177"/>
    </location>
</feature>
<reference evidence="4" key="2">
    <citation type="submission" date="2021-03" db="UniProtKB">
        <authorList>
            <consortium name="Ensembl"/>
        </authorList>
    </citation>
    <scope>IDENTIFICATION</scope>
</reference>
<dbReference type="GO" id="GO:0002218">
    <property type="term" value="P:activation of innate immune response"/>
    <property type="evidence" value="ECO:0007669"/>
    <property type="project" value="InterPro"/>
</dbReference>
<evidence type="ECO:0000259" key="3">
    <source>
        <dbReference type="PROSITE" id="PS50158"/>
    </source>
</evidence>
<feature type="compositionally biased region" description="Basic residues" evidence="2">
    <location>
        <begin position="682"/>
        <end position="692"/>
    </location>
</feature>
<feature type="compositionally biased region" description="Polar residues" evidence="2">
    <location>
        <begin position="216"/>
        <end position="253"/>
    </location>
</feature>
<dbReference type="SMART" id="SM00343">
    <property type="entry name" value="ZnF_C2HC"/>
    <property type="match status" value="3"/>
</dbReference>
<name>A0A803JM70_XENTR</name>
<feature type="compositionally biased region" description="Basic and acidic residues" evidence="2">
    <location>
        <begin position="98"/>
        <end position="114"/>
    </location>
</feature>
<feature type="region of interest" description="Disordered" evidence="2">
    <location>
        <begin position="573"/>
        <end position="746"/>
    </location>
</feature>
<dbReference type="GO" id="GO:0003690">
    <property type="term" value="F:double-stranded DNA binding"/>
    <property type="evidence" value="ECO:0007669"/>
    <property type="project" value="InterPro"/>
</dbReference>
<dbReference type="Ensembl" id="ENSXETT00000119056">
    <property type="protein sequence ID" value="ENSXETP00000109052"/>
    <property type="gene ID" value="ENSXETG00000044759"/>
</dbReference>
<dbReference type="GO" id="GO:0008270">
    <property type="term" value="F:zinc ion binding"/>
    <property type="evidence" value="ECO:0007669"/>
    <property type="project" value="UniProtKB-KW"/>
</dbReference>
<dbReference type="PROSITE" id="PS50158">
    <property type="entry name" value="ZF_CCHC"/>
    <property type="match status" value="1"/>
</dbReference>
<feature type="region of interest" description="Disordered" evidence="2">
    <location>
        <begin position="763"/>
        <end position="785"/>
    </location>
</feature>
<proteinExistence type="predicted"/>
<keyword evidence="1" id="KW-0863">Zinc-finger</keyword>
<dbReference type="AlphaFoldDB" id="A0A803JM70"/>
<accession>A0A803JM70</accession>
<dbReference type="Gene3D" id="4.10.60.10">
    <property type="entry name" value="Zinc finger, CCHC-type"/>
    <property type="match status" value="1"/>
</dbReference>
<feature type="compositionally biased region" description="Polar residues" evidence="2">
    <location>
        <begin position="727"/>
        <end position="737"/>
    </location>
</feature>
<feature type="compositionally biased region" description="Low complexity" evidence="2">
    <location>
        <begin position="54"/>
        <end position="63"/>
    </location>
</feature>
<dbReference type="InterPro" id="IPR001878">
    <property type="entry name" value="Znf_CCHC"/>
</dbReference>
<dbReference type="InParanoid" id="A0A803JM70"/>
<dbReference type="InterPro" id="IPR042509">
    <property type="entry name" value="ZCCHC3"/>
</dbReference>
<dbReference type="InterPro" id="IPR057811">
    <property type="entry name" value="RBD_ZCCHC3_2nd"/>
</dbReference>
<feature type="domain" description="CCHC-type" evidence="3">
    <location>
        <begin position="488"/>
        <end position="502"/>
    </location>
</feature>
<feature type="compositionally biased region" description="Basic residues" evidence="2">
    <location>
        <begin position="606"/>
        <end position="615"/>
    </location>
</feature>